<evidence type="ECO:0000313" key="2">
    <source>
        <dbReference type="Proteomes" id="UP000593564"/>
    </source>
</evidence>
<dbReference type="Proteomes" id="UP000593564">
    <property type="component" value="Unassembled WGS sequence"/>
</dbReference>
<reference evidence="1 2" key="2">
    <citation type="submission" date="2020-07" db="EMBL/GenBank/DDBJ databases">
        <title>Genome assembly of wild tea tree DASZ reveals pedigree and selection history of tea varieties.</title>
        <authorList>
            <person name="Zhang W."/>
        </authorList>
    </citation>
    <scope>NUCLEOTIDE SEQUENCE [LARGE SCALE GENOMIC DNA]</scope>
    <source>
        <strain evidence="2">cv. G240</strain>
        <tissue evidence="1">Leaf</tissue>
    </source>
</reference>
<proteinExistence type="predicted"/>
<evidence type="ECO:0000313" key="1">
    <source>
        <dbReference type="EMBL" id="KAF5944202.1"/>
    </source>
</evidence>
<protein>
    <submittedName>
        <fullName evidence="1">Uncharacterized protein</fullName>
    </submittedName>
</protein>
<name>A0A7J7GTW5_CAMSI</name>
<sequence length="162" mass="17756">MKYAAAAASTSTSITADGSDYLLPWNCNATVVVYSDVAVDRIVPVAYMVVGLSFLALELLSYENNTEITDEANMASKKLIATTPYCTSFLRSLSTVAGDSTIYGGTLRSLREMIQIWTKLYDRAPDLHCPFDLSHFWSFSTFKPSLLICNVLTLLSPSLCVS</sequence>
<organism evidence="1 2">
    <name type="scientific">Camellia sinensis</name>
    <name type="common">Tea plant</name>
    <name type="synonym">Thea sinensis</name>
    <dbReference type="NCBI Taxonomy" id="4442"/>
    <lineage>
        <taxon>Eukaryota</taxon>
        <taxon>Viridiplantae</taxon>
        <taxon>Streptophyta</taxon>
        <taxon>Embryophyta</taxon>
        <taxon>Tracheophyta</taxon>
        <taxon>Spermatophyta</taxon>
        <taxon>Magnoliopsida</taxon>
        <taxon>eudicotyledons</taxon>
        <taxon>Gunneridae</taxon>
        <taxon>Pentapetalae</taxon>
        <taxon>asterids</taxon>
        <taxon>Ericales</taxon>
        <taxon>Theaceae</taxon>
        <taxon>Camellia</taxon>
    </lineage>
</organism>
<keyword evidence="2" id="KW-1185">Reference proteome</keyword>
<accession>A0A7J7GTW5</accession>
<dbReference type="EMBL" id="JACBKZ010000008">
    <property type="protein sequence ID" value="KAF5944202.1"/>
    <property type="molecule type" value="Genomic_DNA"/>
</dbReference>
<gene>
    <name evidence="1" type="ORF">HYC85_018279</name>
</gene>
<reference evidence="2" key="1">
    <citation type="journal article" date="2020" name="Nat. Commun.">
        <title>Genome assembly of wild tea tree DASZ reveals pedigree and selection history of tea varieties.</title>
        <authorList>
            <person name="Zhang W."/>
            <person name="Zhang Y."/>
            <person name="Qiu H."/>
            <person name="Guo Y."/>
            <person name="Wan H."/>
            <person name="Zhang X."/>
            <person name="Scossa F."/>
            <person name="Alseekh S."/>
            <person name="Zhang Q."/>
            <person name="Wang P."/>
            <person name="Xu L."/>
            <person name="Schmidt M.H."/>
            <person name="Jia X."/>
            <person name="Li D."/>
            <person name="Zhu A."/>
            <person name="Guo F."/>
            <person name="Chen W."/>
            <person name="Ni D."/>
            <person name="Usadel B."/>
            <person name="Fernie A.R."/>
            <person name="Wen W."/>
        </authorList>
    </citation>
    <scope>NUCLEOTIDE SEQUENCE [LARGE SCALE GENOMIC DNA]</scope>
    <source>
        <strain evidence="2">cv. G240</strain>
    </source>
</reference>
<comment type="caution">
    <text evidence="1">The sequence shown here is derived from an EMBL/GenBank/DDBJ whole genome shotgun (WGS) entry which is preliminary data.</text>
</comment>
<dbReference type="AlphaFoldDB" id="A0A7J7GTW5"/>